<evidence type="ECO:0000313" key="3">
    <source>
        <dbReference type="Proteomes" id="UP000607653"/>
    </source>
</evidence>
<comment type="caution">
    <text evidence="2">The sequence shown here is derived from an EMBL/GenBank/DDBJ whole genome shotgun (WGS) entry which is preliminary data.</text>
</comment>
<evidence type="ECO:0000313" key="2">
    <source>
        <dbReference type="EMBL" id="DAD37328.1"/>
    </source>
</evidence>
<evidence type="ECO:0000256" key="1">
    <source>
        <dbReference type="SAM" id="Phobius"/>
    </source>
</evidence>
<feature type="transmembrane region" description="Helical" evidence="1">
    <location>
        <begin position="34"/>
        <end position="59"/>
    </location>
</feature>
<proteinExistence type="predicted"/>
<reference evidence="2 3" key="1">
    <citation type="journal article" date="2020" name="Mol. Biol. Evol.">
        <title>Distinct Expression and Methylation Patterns for Genes with Different Fates following a Single Whole-Genome Duplication in Flowering Plants.</title>
        <authorList>
            <person name="Shi T."/>
            <person name="Rahmani R.S."/>
            <person name="Gugger P.F."/>
            <person name="Wang M."/>
            <person name="Li H."/>
            <person name="Zhang Y."/>
            <person name="Li Z."/>
            <person name="Wang Q."/>
            <person name="Van de Peer Y."/>
            <person name="Marchal K."/>
            <person name="Chen J."/>
        </authorList>
    </citation>
    <scope>NUCLEOTIDE SEQUENCE [LARGE SCALE GENOMIC DNA]</scope>
    <source>
        <tissue evidence="2">Leaf</tissue>
    </source>
</reference>
<protein>
    <submittedName>
        <fullName evidence="2">Uncharacterized protein</fullName>
    </submittedName>
</protein>
<dbReference type="AlphaFoldDB" id="A0A822Z712"/>
<name>A0A822Z712_NELNU</name>
<keyword evidence="3" id="KW-1185">Reference proteome</keyword>
<keyword evidence="1" id="KW-0472">Membrane</keyword>
<keyword evidence="1" id="KW-0812">Transmembrane</keyword>
<gene>
    <name evidence="2" type="ORF">HUJ06_007969</name>
</gene>
<dbReference type="EMBL" id="DUZY01000004">
    <property type="protein sequence ID" value="DAD37328.1"/>
    <property type="molecule type" value="Genomic_DNA"/>
</dbReference>
<organism evidence="2 3">
    <name type="scientific">Nelumbo nucifera</name>
    <name type="common">Sacred lotus</name>
    <dbReference type="NCBI Taxonomy" id="4432"/>
    <lineage>
        <taxon>Eukaryota</taxon>
        <taxon>Viridiplantae</taxon>
        <taxon>Streptophyta</taxon>
        <taxon>Embryophyta</taxon>
        <taxon>Tracheophyta</taxon>
        <taxon>Spermatophyta</taxon>
        <taxon>Magnoliopsida</taxon>
        <taxon>Proteales</taxon>
        <taxon>Nelumbonaceae</taxon>
        <taxon>Nelumbo</taxon>
    </lineage>
</organism>
<sequence length="62" mass="6987">MDCAFLRCVPWHVPQLKGIICVLVRNFEASIQHLLLAILLCLSLKALSMLLSGIFKAFVQFI</sequence>
<dbReference type="Proteomes" id="UP000607653">
    <property type="component" value="Unassembled WGS sequence"/>
</dbReference>
<keyword evidence="1" id="KW-1133">Transmembrane helix</keyword>
<accession>A0A822Z712</accession>